<protein>
    <submittedName>
        <fullName evidence="5">Helix-turn-helix transcriptional regulator</fullName>
    </submittedName>
</protein>
<dbReference type="InterPro" id="IPR002577">
    <property type="entry name" value="HTH_HxlR"/>
</dbReference>
<dbReference type="InterPro" id="IPR036390">
    <property type="entry name" value="WH_DNA-bd_sf"/>
</dbReference>
<dbReference type="InterPro" id="IPR036388">
    <property type="entry name" value="WH-like_DNA-bd_sf"/>
</dbReference>
<dbReference type="EMBL" id="CP054139">
    <property type="protein sequence ID" value="QKJ29483.1"/>
    <property type="molecule type" value="Genomic_DNA"/>
</dbReference>
<dbReference type="PANTHER" id="PTHR33204">
    <property type="entry name" value="TRANSCRIPTIONAL REGULATOR, MARR FAMILY"/>
    <property type="match status" value="1"/>
</dbReference>
<dbReference type="PROSITE" id="PS51118">
    <property type="entry name" value="HTH_HXLR"/>
    <property type="match status" value="1"/>
</dbReference>
<dbReference type="SUPFAM" id="SSF46785">
    <property type="entry name" value="Winged helix' DNA-binding domain"/>
    <property type="match status" value="1"/>
</dbReference>
<evidence type="ECO:0000313" key="6">
    <source>
        <dbReference type="Proteomes" id="UP000505355"/>
    </source>
</evidence>
<sequence>MTKKRQADYTCAMEAALTVIEGKWKLKILNQLLAGPARYTDIKRGAKGITEKVLTQQLRELEEDGIIFRTVYPVVPPKVEYAYTELGKELTGIFYALEKWGSHFMTVNNPDGTVVEMDASCFSADIAEALKTSQPVQ</sequence>
<keyword evidence="2" id="KW-0238">DNA-binding</keyword>
<dbReference type="KEGG" id="mmab:HQ865_06855"/>
<reference evidence="5 6" key="1">
    <citation type="submission" date="2020-05" db="EMBL/GenBank/DDBJ databases">
        <title>Mucilaginibacter mali sp. nov.</title>
        <authorList>
            <person name="Kim H.S."/>
            <person name="Lee K.C."/>
            <person name="Suh M.K."/>
            <person name="Kim J.-S."/>
            <person name="Han K.-I."/>
            <person name="Eom M.K."/>
            <person name="Shin Y.K."/>
            <person name="Lee J.-S."/>
        </authorList>
    </citation>
    <scope>NUCLEOTIDE SEQUENCE [LARGE SCALE GENOMIC DNA]</scope>
    <source>
        <strain evidence="5 6">G2-14</strain>
    </source>
</reference>
<dbReference type="GO" id="GO:0003677">
    <property type="term" value="F:DNA binding"/>
    <property type="evidence" value="ECO:0007669"/>
    <property type="project" value="UniProtKB-KW"/>
</dbReference>
<keyword evidence="1" id="KW-0805">Transcription regulation</keyword>
<evidence type="ECO:0000256" key="2">
    <source>
        <dbReference type="ARBA" id="ARBA00023125"/>
    </source>
</evidence>
<dbReference type="Pfam" id="PF01638">
    <property type="entry name" value="HxlR"/>
    <property type="match status" value="1"/>
</dbReference>
<dbReference type="PANTHER" id="PTHR33204:SF29">
    <property type="entry name" value="TRANSCRIPTIONAL REGULATOR"/>
    <property type="match status" value="1"/>
</dbReference>
<gene>
    <name evidence="5" type="ORF">HQ865_06855</name>
</gene>
<keyword evidence="3" id="KW-0804">Transcription</keyword>
<evidence type="ECO:0000259" key="4">
    <source>
        <dbReference type="PROSITE" id="PS51118"/>
    </source>
</evidence>
<accession>A0A7D4PT91</accession>
<dbReference type="RefSeq" id="WP_173414176.1">
    <property type="nucleotide sequence ID" value="NZ_CP054139.1"/>
</dbReference>
<evidence type="ECO:0000256" key="1">
    <source>
        <dbReference type="ARBA" id="ARBA00023015"/>
    </source>
</evidence>
<organism evidence="5 6">
    <name type="scientific">Mucilaginibacter mali</name>
    <dbReference type="NCBI Taxonomy" id="2740462"/>
    <lineage>
        <taxon>Bacteria</taxon>
        <taxon>Pseudomonadati</taxon>
        <taxon>Bacteroidota</taxon>
        <taxon>Sphingobacteriia</taxon>
        <taxon>Sphingobacteriales</taxon>
        <taxon>Sphingobacteriaceae</taxon>
        <taxon>Mucilaginibacter</taxon>
    </lineage>
</organism>
<dbReference type="AlphaFoldDB" id="A0A7D4PT91"/>
<name>A0A7D4PT91_9SPHI</name>
<proteinExistence type="predicted"/>
<evidence type="ECO:0000256" key="3">
    <source>
        <dbReference type="ARBA" id="ARBA00023163"/>
    </source>
</evidence>
<feature type="domain" description="HTH hxlR-type" evidence="4">
    <location>
        <begin position="11"/>
        <end position="109"/>
    </location>
</feature>
<keyword evidence="6" id="KW-1185">Reference proteome</keyword>
<evidence type="ECO:0000313" key="5">
    <source>
        <dbReference type="EMBL" id="QKJ29483.1"/>
    </source>
</evidence>
<dbReference type="Gene3D" id="1.10.10.10">
    <property type="entry name" value="Winged helix-like DNA-binding domain superfamily/Winged helix DNA-binding domain"/>
    <property type="match status" value="1"/>
</dbReference>
<dbReference type="Proteomes" id="UP000505355">
    <property type="component" value="Chromosome"/>
</dbReference>